<name>A0A516X276_9ACTN</name>
<feature type="chain" id="PRO_5021850032" evidence="1">
    <location>
        <begin position="26"/>
        <end position="388"/>
    </location>
</feature>
<gene>
    <name evidence="2" type="ORF">FO059_07305</name>
</gene>
<dbReference type="Proteomes" id="UP000317344">
    <property type="component" value="Chromosome"/>
</dbReference>
<reference evidence="2 3" key="2">
    <citation type="submission" date="2019-07" db="EMBL/GenBank/DDBJ databases">
        <authorList>
            <person name="Huang Y."/>
        </authorList>
    </citation>
    <scope>NUCLEOTIDE SEQUENCE [LARGE SCALE GENOMIC DNA]</scope>
    <source>
        <strain evidence="2 3">HY188</strain>
    </source>
</reference>
<protein>
    <submittedName>
        <fullName evidence="2">Uncharacterized protein</fullName>
    </submittedName>
</protein>
<dbReference type="OrthoDB" id="5116441at2"/>
<keyword evidence="1" id="KW-0732">Signal</keyword>
<dbReference type="KEGG" id="toy:FO059_07305"/>
<accession>A0A516X276</accession>
<dbReference type="AlphaFoldDB" id="A0A516X276"/>
<dbReference type="PROSITE" id="PS51257">
    <property type="entry name" value="PROKAR_LIPOPROTEIN"/>
    <property type="match status" value="1"/>
</dbReference>
<proteinExistence type="predicted"/>
<evidence type="ECO:0000256" key="1">
    <source>
        <dbReference type="SAM" id="SignalP"/>
    </source>
</evidence>
<sequence>MKRVAGASVVLLSSLALLTGCGSSADLGPIPQQLGGASYALYFSAQSADIDGAHHRGRLVLVDADGSVSVLPTWGMDHGRPVWTDEGLFFSDLKNDYRLDETRLTTIASPKTDSQYAMLATSPSTVLGLYNLGFSDAGGYTSQVVVTTGDTSTLSEVEGGYYTTANCEGTVYGIGLATGPYSSTGDPDTEPVMLNQLTDTADGDEENVGLSAQARDNALPASAPCQGGTIFYISDSISGGLDSPVRPVISMWDIASGEYREVAMDAGPLTERLMRSDGIGYPQVSADSIRDGRLQWFGVSNSIMSTDLATGRTEKQFDVAGVTDEVLSSQASFQGDEVVVMVDSDGSNPYEIVRYHRDSGVVLSRTVVNFAPEDLAAGLFLRGFAVRP</sequence>
<dbReference type="EMBL" id="CP041765">
    <property type="protein sequence ID" value="QDQ97178.1"/>
    <property type="molecule type" value="Genomic_DNA"/>
</dbReference>
<evidence type="ECO:0000313" key="3">
    <source>
        <dbReference type="Proteomes" id="UP000317344"/>
    </source>
</evidence>
<evidence type="ECO:0000313" key="2">
    <source>
        <dbReference type="EMBL" id="QDQ97178.1"/>
    </source>
</evidence>
<reference evidence="2 3" key="1">
    <citation type="submission" date="2019-07" db="EMBL/GenBank/DDBJ databases">
        <title>Tomitella cavernea sp. nov., an actinomycete isolated from soil.</title>
        <authorList>
            <person name="Cheng J."/>
        </authorList>
    </citation>
    <scope>NUCLEOTIDE SEQUENCE [LARGE SCALE GENOMIC DNA]</scope>
    <source>
        <strain evidence="2 3">HY188</strain>
    </source>
</reference>
<organism evidence="2 3">
    <name type="scientific">Tomitella fengzijianii</name>
    <dbReference type="NCBI Taxonomy" id="2597660"/>
    <lineage>
        <taxon>Bacteria</taxon>
        <taxon>Bacillati</taxon>
        <taxon>Actinomycetota</taxon>
        <taxon>Actinomycetes</taxon>
        <taxon>Mycobacteriales</taxon>
        <taxon>Tomitella</taxon>
    </lineage>
</organism>
<feature type="signal peptide" evidence="1">
    <location>
        <begin position="1"/>
        <end position="25"/>
    </location>
</feature>
<keyword evidence="3" id="KW-1185">Reference proteome</keyword>
<dbReference type="RefSeq" id="WP_143907615.1">
    <property type="nucleotide sequence ID" value="NZ_CP041765.1"/>
</dbReference>